<dbReference type="AlphaFoldDB" id="A0AAN8G6H2"/>
<name>A0AAN8G6H2_PATCE</name>
<dbReference type="PANTHER" id="PTHR46623">
    <property type="entry name" value="CARBOXYMETHYLENEBUTENOLIDASE-RELATED"/>
    <property type="match status" value="1"/>
</dbReference>
<dbReference type="SUPFAM" id="SSF53474">
    <property type="entry name" value="alpha/beta-Hydrolases"/>
    <property type="match status" value="1"/>
</dbReference>
<evidence type="ECO:0000313" key="3">
    <source>
        <dbReference type="Proteomes" id="UP001347796"/>
    </source>
</evidence>
<proteinExistence type="predicted"/>
<dbReference type="PANTHER" id="PTHR46623:SF6">
    <property type="entry name" value="ALPHA_BETA-HYDROLASES SUPERFAMILY PROTEIN"/>
    <property type="match status" value="1"/>
</dbReference>
<comment type="caution">
    <text evidence="2">The sequence shown here is derived from an EMBL/GenBank/DDBJ whole genome shotgun (WGS) entry which is preliminary data.</text>
</comment>
<keyword evidence="3" id="KW-1185">Reference proteome</keyword>
<evidence type="ECO:0000259" key="1">
    <source>
        <dbReference type="Pfam" id="PF01738"/>
    </source>
</evidence>
<dbReference type="EMBL" id="JAZGQO010000021">
    <property type="protein sequence ID" value="KAK6166288.1"/>
    <property type="molecule type" value="Genomic_DNA"/>
</dbReference>
<reference evidence="2 3" key="1">
    <citation type="submission" date="2024-01" db="EMBL/GenBank/DDBJ databases">
        <title>The genome of the rayed Mediterranean limpet Patella caerulea (Linnaeus, 1758).</title>
        <authorList>
            <person name="Anh-Thu Weber A."/>
            <person name="Halstead-Nussloch G."/>
        </authorList>
    </citation>
    <scope>NUCLEOTIDE SEQUENCE [LARGE SCALE GENOMIC DNA]</scope>
    <source>
        <strain evidence="2">AATW-2023a</strain>
        <tissue evidence="2">Whole specimen</tissue>
    </source>
</reference>
<dbReference type="Proteomes" id="UP001347796">
    <property type="component" value="Unassembled WGS sequence"/>
</dbReference>
<feature type="domain" description="Dienelactone hydrolase" evidence="1">
    <location>
        <begin position="46"/>
        <end position="248"/>
    </location>
</feature>
<gene>
    <name evidence="2" type="ORF">SNE40_023020</name>
</gene>
<evidence type="ECO:0000313" key="2">
    <source>
        <dbReference type="EMBL" id="KAK6166288.1"/>
    </source>
</evidence>
<dbReference type="InterPro" id="IPR051049">
    <property type="entry name" value="Dienelactone_hydrolase-like"/>
</dbReference>
<dbReference type="GO" id="GO:0016787">
    <property type="term" value="F:hydrolase activity"/>
    <property type="evidence" value="ECO:0007669"/>
    <property type="project" value="InterPro"/>
</dbReference>
<dbReference type="InterPro" id="IPR029058">
    <property type="entry name" value="AB_hydrolase_fold"/>
</dbReference>
<sequence length="251" mass="27425">MISTLCVRFVKKSFGFNQFFRLSTMSCQKISVPSENNKGPIPAVQFNNPKSQAMGVIVLQEWWGLTQEIENNAQDLAKRGNFTAIVPDLYRGIVTTDYEYAGHLMSNLDWQGAVQDIRGCAKHLKEQGCTKVGAIGFCMGGALSLAAAAMVTEVNASVPFYGIPSKDLADPSSIKIPVQCHFGEQDVLEGFSSPADQDKLKESLKAGGVQFEFYSYPAGHAFADSTGPRYNKELAELAFGRAVDFFKKNLA</sequence>
<protein>
    <recommendedName>
        <fullName evidence="1">Dienelactone hydrolase domain-containing protein</fullName>
    </recommendedName>
</protein>
<dbReference type="InterPro" id="IPR002925">
    <property type="entry name" value="Dienelactn_hydro"/>
</dbReference>
<accession>A0AAN8G6H2</accession>
<organism evidence="2 3">
    <name type="scientific">Patella caerulea</name>
    <name type="common">Rayed Mediterranean limpet</name>
    <dbReference type="NCBI Taxonomy" id="87958"/>
    <lineage>
        <taxon>Eukaryota</taxon>
        <taxon>Metazoa</taxon>
        <taxon>Spiralia</taxon>
        <taxon>Lophotrochozoa</taxon>
        <taxon>Mollusca</taxon>
        <taxon>Gastropoda</taxon>
        <taxon>Patellogastropoda</taxon>
        <taxon>Patelloidea</taxon>
        <taxon>Patellidae</taxon>
        <taxon>Patella</taxon>
    </lineage>
</organism>
<dbReference type="Pfam" id="PF01738">
    <property type="entry name" value="DLH"/>
    <property type="match status" value="1"/>
</dbReference>
<dbReference type="Gene3D" id="3.40.50.1820">
    <property type="entry name" value="alpha/beta hydrolase"/>
    <property type="match status" value="1"/>
</dbReference>